<feature type="transmembrane region" description="Helical" evidence="1">
    <location>
        <begin position="73"/>
        <end position="93"/>
    </location>
</feature>
<dbReference type="GO" id="GO:0016787">
    <property type="term" value="F:hydrolase activity"/>
    <property type="evidence" value="ECO:0007669"/>
    <property type="project" value="UniProtKB-KW"/>
</dbReference>
<protein>
    <submittedName>
        <fullName evidence="3">CPBP family intramembrane glutamic endopeptidase</fullName>
        <ecNumber evidence="3">3.4.-.-</ecNumber>
    </submittedName>
</protein>
<keyword evidence="1" id="KW-0812">Transmembrane</keyword>
<feature type="transmembrane region" description="Helical" evidence="1">
    <location>
        <begin position="129"/>
        <end position="145"/>
    </location>
</feature>
<evidence type="ECO:0000313" key="4">
    <source>
        <dbReference type="Proteomes" id="UP001597525"/>
    </source>
</evidence>
<dbReference type="EC" id="3.4.-.-" evidence="3"/>
<keyword evidence="1" id="KW-0472">Membrane</keyword>
<keyword evidence="1" id="KW-1133">Transmembrane helix</keyword>
<comment type="caution">
    <text evidence="3">The sequence shown here is derived from an EMBL/GenBank/DDBJ whole genome shotgun (WGS) entry which is preliminary data.</text>
</comment>
<reference evidence="4" key="1">
    <citation type="journal article" date="2019" name="Int. J. Syst. Evol. Microbiol.">
        <title>The Global Catalogue of Microorganisms (GCM) 10K type strain sequencing project: providing services to taxonomists for standard genome sequencing and annotation.</title>
        <authorList>
            <consortium name="The Broad Institute Genomics Platform"/>
            <consortium name="The Broad Institute Genome Sequencing Center for Infectious Disease"/>
            <person name="Wu L."/>
            <person name="Ma J."/>
        </authorList>
    </citation>
    <scope>NUCLEOTIDE SEQUENCE [LARGE SCALE GENOMIC DNA]</scope>
    <source>
        <strain evidence="4">KCTC 22814</strain>
    </source>
</reference>
<organism evidence="3 4">
    <name type="scientific">Sphingobacterium bambusae</name>
    <dbReference type="NCBI Taxonomy" id="662858"/>
    <lineage>
        <taxon>Bacteria</taxon>
        <taxon>Pseudomonadati</taxon>
        <taxon>Bacteroidota</taxon>
        <taxon>Sphingobacteriia</taxon>
        <taxon>Sphingobacteriales</taxon>
        <taxon>Sphingobacteriaceae</taxon>
        <taxon>Sphingobacterium</taxon>
    </lineage>
</organism>
<dbReference type="Pfam" id="PF02517">
    <property type="entry name" value="Rce1-like"/>
    <property type="match status" value="1"/>
</dbReference>
<feature type="transmembrane region" description="Helical" evidence="1">
    <location>
        <begin position="44"/>
        <end position="61"/>
    </location>
</feature>
<evidence type="ECO:0000259" key="2">
    <source>
        <dbReference type="Pfam" id="PF02517"/>
    </source>
</evidence>
<dbReference type="InterPro" id="IPR003675">
    <property type="entry name" value="Rce1/LyrA-like_dom"/>
</dbReference>
<dbReference type="RefSeq" id="WP_320184439.1">
    <property type="nucleotide sequence ID" value="NZ_CP138332.1"/>
</dbReference>
<keyword evidence="3" id="KW-0378">Hydrolase</keyword>
<keyword evidence="4" id="KW-1185">Reference proteome</keyword>
<dbReference type="EMBL" id="JBHUPB010000002">
    <property type="protein sequence ID" value="MFD2965963.1"/>
    <property type="molecule type" value="Genomic_DNA"/>
</dbReference>
<evidence type="ECO:0000256" key="1">
    <source>
        <dbReference type="SAM" id="Phobius"/>
    </source>
</evidence>
<gene>
    <name evidence="3" type="ORF">ACFS7Y_01100</name>
</gene>
<feature type="domain" description="CAAX prenyl protease 2/Lysostaphin resistance protein A-like" evidence="2">
    <location>
        <begin position="100"/>
        <end position="192"/>
    </location>
</feature>
<accession>A0ABW6B8T3</accession>
<name>A0ABW6B8T3_9SPHI</name>
<sequence>MKQKINYLAIVSFYSIALLCRYLTNKTDLLDVLSSDIVKVLLKGIGPALGACFVFVVFKIKPALSWRGNYKHVGYPLFVYLVFPVLLIAGTSYLVKGAFPFEAVAAIIVYGLLEEIGWRGFLRQELEPLPKALNILIVASLWFVWHLNFELSMGNLSFLGILLLGSWGIGKVADSTGSLLAVAAFHSLNNFFTKMGKVEVILLLVLLSVWILLLVCRKRRAQLSLKTGSSTAV</sequence>
<evidence type="ECO:0000313" key="3">
    <source>
        <dbReference type="EMBL" id="MFD2965963.1"/>
    </source>
</evidence>
<feature type="transmembrane region" description="Helical" evidence="1">
    <location>
        <begin position="198"/>
        <end position="216"/>
    </location>
</feature>
<feature type="transmembrane region" description="Helical" evidence="1">
    <location>
        <begin position="7"/>
        <end position="24"/>
    </location>
</feature>
<proteinExistence type="predicted"/>
<feature type="transmembrane region" description="Helical" evidence="1">
    <location>
        <begin position="151"/>
        <end position="169"/>
    </location>
</feature>
<dbReference type="Proteomes" id="UP001597525">
    <property type="component" value="Unassembled WGS sequence"/>
</dbReference>